<dbReference type="PANTHER" id="PTHR47582:SF1">
    <property type="entry name" value="P450, PUTATIVE (EUROFUNG)-RELATED"/>
    <property type="match status" value="1"/>
</dbReference>
<dbReference type="Pfam" id="PF00067">
    <property type="entry name" value="p450"/>
    <property type="match status" value="1"/>
</dbReference>
<dbReference type="SUPFAM" id="SSF48576">
    <property type="entry name" value="Terpenoid synthases"/>
    <property type="match status" value="1"/>
</dbReference>
<dbReference type="Pfam" id="PF19086">
    <property type="entry name" value="Terpene_syn_C_2"/>
    <property type="match status" value="1"/>
</dbReference>
<dbReference type="GO" id="GO:0004497">
    <property type="term" value="F:monooxygenase activity"/>
    <property type="evidence" value="ECO:0007669"/>
    <property type="project" value="InterPro"/>
</dbReference>
<accession>A0A5Q4C1L1</accession>
<dbReference type="SUPFAM" id="SSF48264">
    <property type="entry name" value="Cytochrome P450"/>
    <property type="match status" value="1"/>
</dbReference>
<reference evidence="2 3" key="1">
    <citation type="journal article" date="2019" name="Sci. Rep.">
        <title>Colletotrichum shisoi sp. nov., an anthracnose pathogen of Perilla frutescens in Japan: molecular phylogenetic, morphological and genomic evidence.</title>
        <authorList>
            <person name="Gan P."/>
            <person name="Tsushima A."/>
            <person name="Hiroyama R."/>
            <person name="Narusaka M."/>
            <person name="Takano Y."/>
            <person name="Narusaka Y."/>
            <person name="Kawaradani M."/>
            <person name="Damm U."/>
            <person name="Shirasu K."/>
        </authorList>
    </citation>
    <scope>NUCLEOTIDE SEQUENCE [LARGE SCALE GENOMIC DNA]</scope>
    <source>
        <strain evidence="2 3">PG-2018a</strain>
    </source>
</reference>
<keyword evidence="3" id="KW-1185">Reference proteome</keyword>
<dbReference type="GO" id="GO:0016705">
    <property type="term" value="F:oxidoreductase activity, acting on paired donors, with incorporation or reduction of molecular oxygen"/>
    <property type="evidence" value="ECO:0007669"/>
    <property type="project" value="InterPro"/>
</dbReference>
<dbReference type="Gene3D" id="1.10.630.10">
    <property type="entry name" value="Cytochrome P450"/>
    <property type="match status" value="1"/>
</dbReference>
<dbReference type="OrthoDB" id="4824565at2759"/>
<dbReference type="EMBL" id="PUHP01000112">
    <property type="protein sequence ID" value="TQN73208.1"/>
    <property type="molecule type" value="Genomic_DNA"/>
</dbReference>
<evidence type="ECO:0000256" key="1">
    <source>
        <dbReference type="SAM" id="MobiDB-lite"/>
    </source>
</evidence>
<dbReference type="InterPro" id="IPR053007">
    <property type="entry name" value="CYP450_monoxygenase_sec-met"/>
</dbReference>
<proteinExistence type="predicted"/>
<dbReference type="InterPro" id="IPR036396">
    <property type="entry name" value="Cyt_P450_sf"/>
</dbReference>
<protein>
    <submittedName>
        <fullName evidence="2">Aristolochene synthase</fullName>
    </submittedName>
</protein>
<comment type="caution">
    <text evidence="2">The sequence shown here is derived from an EMBL/GenBank/DDBJ whole genome shotgun (WGS) entry which is preliminary data.</text>
</comment>
<dbReference type="PANTHER" id="PTHR47582">
    <property type="entry name" value="P450, PUTATIVE (EUROFUNG)-RELATED"/>
    <property type="match status" value="1"/>
</dbReference>
<dbReference type="GO" id="GO:0005506">
    <property type="term" value="F:iron ion binding"/>
    <property type="evidence" value="ECO:0007669"/>
    <property type="project" value="InterPro"/>
</dbReference>
<dbReference type="GO" id="GO:0020037">
    <property type="term" value="F:heme binding"/>
    <property type="evidence" value="ECO:0007669"/>
    <property type="project" value="InterPro"/>
</dbReference>
<organism evidence="2 3">
    <name type="scientific">Colletotrichum shisoi</name>
    <dbReference type="NCBI Taxonomy" id="2078593"/>
    <lineage>
        <taxon>Eukaryota</taxon>
        <taxon>Fungi</taxon>
        <taxon>Dikarya</taxon>
        <taxon>Ascomycota</taxon>
        <taxon>Pezizomycotina</taxon>
        <taxon>Sordariomycetes</taxon>
        <taxon>Hypocreomycetidae</taxon>
        <taxon>Glomerellales</taxon>
        <taxon>Glomerellaceae</taxon>
        <taxon>Colletotrichum</taxon>
        <taxon>Colletotrichum destructivum species complex</taxon>
    </lineage>
</organism>
<evidence type="ECO:0000313" key="3">
    <source>
        <dbReference type="Proteomes" id="UP000326340"/>
    </source>
</evidence>
<dbReference type="InterPro" id="IPR001128">
    <property type="entry name" value="Cyt_P450"/>
</dbReference>
<feature type="region of interest" description="Disordered" evidence="1">
    <location>
        <begin position="1"/>
        <end position="37"/>
    </location>
</feature>
<gene>
    <name evidence="2" type="primary">Ari1</name>
    <name evidence="2" type="ORF">CSHISOI_02246</name>
</gene>
<evidence type="ECO:0000313" key="2">
    <source>
        <dbReference type="EMBL" id="TQN73208.1"/>
    </source>
</evidence>
<dbReference type="InterPro" id="IPR008949">
    <property type="entry name" value="Isoprenoid_synthase_dom_sf"/>
</dbReference>
<name>A0A5Q4C1L1_9PEZI</name>
<sequence>MSPYEATYNGRLSPIGQPLKSLNGLPEQKRPSGRRPIPPASWTPVCHPLVDPVTAQVDAWFLDNWSFPSEKARKKFVAAGFSKVTCLYFPLAKDDRIAFACRLLAILFLIDDILEYMSLEEGKAYNDKLMPLARGEAQTDRTIPVEAMFYDLWARMREKDQHLADQVLEPTFVFMRAQTEGIRTEITELGQYLQCRERDVGKALLSALMRFAMDMLHLSDEELAETKEVEQNCAKRISIANDIYSWEKELKQSQVALEEGSILCSGVKVLADSTGLSIEAAKTCLWSLVREWELEREVLSSEPFVSSQCSQAQKLYLQGLEYQMSGNELWTPGAGRPRGGEQGRNVLLAVFSLYLAYQIFWASSRDPREPKLIKSRIPILGHIVGTYKHGSRHFTWIADLLISPITRLTCPFGHKGRADAWAGFEKYFANGDHEQGSDLTKARYKTAAADLGMNDLDIVKLEVTMIIGILTNTVPTIFWAIYYVYRDPSLLGELRQEIAGVAIRGTDEKTGAPAAAAAAAAEWTLPTSALKEKCPLLTAVVVNETLRHRTCGIFEPHGHRGLRPQQQVPPQEGHRVRELPNNVLHSNEAYWGPDRQRVRPDALTQGRLLQGDARMARGALRPFGGGVSRCAGQHQAMSQMIGGLALLIMSNDCAPADGAEWKFPSAHGHTIAAAVDLPSSDLWLDVSSRKGHEKQTWKLDPKL</sequence>
<dbReference type="AlphaFoldDB" id="A0A5Q4C1L1"/>
<dbReference type="Proteomes" id="UP000326340">
    <property type="component" value="Unassembled WGS sequence"/>
</dbReference>
<dbReference type="Gene3D" id="1.10.600.10">
    <property type="entry name" value="Farnesyl Diphosphate Synthase"/>
    <property type="match status" value="1"/>
</dbReference>